<evidence type="ECO:0000256" key="3">
    <source>
        <dbReference type="ARBA" id="ARBA00022801"/>
    </source>
</evidence>
<feature type="active site" description="Charge relay system" evidence="8">
    <location>
        <position position="322"/>
    </location>
</feature>
<feature type="active site" description="Nucleophile" evidence="8">
    <location>
        <position position="158"/>
    </location>
</feature>
<keyword evidence="2" id="KW-0732">Signal</keyword>
<protein>
    <recommendedName>
        <fullName evidence="7">Lipase</fullName>
    </recommendedName>
</protein>
<dbReference type="EMBL" id="GEYN01000147">
    <property type="protein sequence ID" value="JAV01982.1"/>
    <property type="molecule type" value="mRNA"/>
</dbReference>
<dbReference type="PANTHER" id="PTHR11005">
    <property type="entry name" value="LYSOSOMAL ACID LIPASE-RELATED"/>
    <property type="match status" value="1"/>
</dbReference>
<evidence type="ECO:0000256" key="1">
    <source>
        <dbReference type="ARBA" id="ARBA00010701"/>
    </source>
</evidence>
<dbReference type="GO" id="GO:0016042">
    <property type="term" value="P:lipid catabolic process"/>
    <property type="evidence" value="ECO:0007669"/>
    <property type="project" value="UniProtKB-KW"/>
</dbReference>
<proteinExistence type="evidence at transcript level"/>
<dbReference type="GO" id="GO:0016788">
    <property type="term" value="F:hydrolase activity, acting on ester bonds"/>
    <property type="evidence" value="ECO:0007669"/>
    <property type="project" value="InterPro"/>
</dbReference>
<feature type="active site" description="Charge relay system" evidence="8">
    <location>
        <position position="353"/>
    </location>
</feature>
<evidence type="ECO:0000256" key="5">
    <source>
        <dbReference type="ARBA" id="ARBA00023098"/>
    </source>
</evidence>
<dbReference type="InterPro" id="IPR029058">
    <property type="entry name" value="AB_hydrolase_fold"/>
</dbReference>
<accession>A0A1L8D6A4</accession>
<dbReference type="AlphaFoldDB" id="A0A1L8D6A4"/>
<dbReference type="InterPro" id="IPR006693">
    <property type="entry name" value="AB_hydrolase_lipase"/>
</dbReference>
<organism evidence="10">
    <name type="scientific">Plutella xylostella</name>
    <name type="common">Diamondback moth</name>
    <name type="synonym">Plutella maculipennis</name>
    <dbReference type="NCBI Taxonomy" id="51655"/>
    <lineage>
        <taxon>Eukaryota</taxon>
        <taxon>Metazoa</taxon>
        <taxon>Ecdysozoa</taxon>
        <taxon>Arthropoda</taxon>
        <taxon>Hexapoda</taxon>
        <taxon>Insecta</taxon>
        <taxon>Pterygota</taxon>
        <taxon>Neoptera</taxon>
        <taxon>Endopterygota</taxon>
        <taxon>Lepidoptera</taxon>
        <taxon>Glossata</taxon>
        <taxon>Ditrysia</taxon>
        <taxon>Yponomeutoidea</taxon>
        <taxon>Plutellidae</taxon>
        <taxon>Plutella</taxon>
    </lineage>
</organism>
<evidence type="ECO:0000256" key="7">
    <source>
        <dbReference type="PIRNR" id="PIRNR000862"/>
    </source>
</evidence>
<keyword evidence="10" id="KW-0808">Transferase</keyword>
<keyword evidence="5" id="KW-0443">Lipid metabolism</keyword>
<evidence type="ECO:0000256" key="8">
    <source>
        <dbReference type="PIRSR" id="PIRSR000862-1"/>
    </source>
</evidence>
<dbReference type="InterPro" id="IPR025483">
    <property type="entry name" value="Lipase_euk"/>
</dbReference>
<dbReference type="Pfam" id="PF04083">
    <property type="entry name" value="Abhydro_lipase"/>
    <property type="match status" value="1"/>
</dbReference>
<evidence type="ECO:0000256" key="2">
    <source>
        <dbReference type="ARBA" id="ARBA00022729"/>
    </source>
</evidence>
<name>A0A1L8D6A4_PLUXY</name>
<dbReference type="FunFam" id="3.40.50.1820:FF:000057">
    <property type="entry name" value="Lipase"/>
    <property type="match status" value="1"/>
</dbReference>
<dbReference type="Gene3D" id="3.40.50.1820">
    <property type="entry name" value="alpha/beta hydrolase"/>
    <property type="match status" value="1"/>
</dbReference>
<sequence>MALSSFCLEDSSPRLISDNTFENFTEIVTKEGYKAEQHTVITRDGYIITFFRMYNETFKERNCTPVFVFHGVLMSCDSFLDLGKASLLYTLANAGYDVWAGNARGNYYARHHVTLNPDYDREFWNFTTDEIGGYDVPAQLDHVLLITGHSKVSIIAFSQGAECVCITLCELPEYNKKVAIYFALAPTVRLLHSTSLFFRLLVEGLVGVDVLAPKFKKFVELVCGLRGTLGVPQEACGDFIYLLDSYHPGSMTPDIIERLYIHFPGGTSFKLFIKFGQSTLSLYFQKFDYGNDNIKIYGTEHPPQYIIPNLNCYIVVFHGPNDNILNKTDLLWFTNQLPNLVEYIVVNSTLFNHFDHMYGKDTPDLVFPTILRYLSSYTLF</sequence>
<comment type="similarity">
    <text evidence="1 7">Belongs to the AB hydrolase superfamily. Lipase family.</text>
</comment>
<evidence type="ECO:0000256" key="4">
    <source>
        <dbReference type="ARBA" id="ARBA00022963"/>
    </source>
</evidence>
<keyword evidence="3 7" id="KW-0378">Hydrolase</keyword>
<keyword evidence="4 7" id="KW-0442">Lipid degradation</keyword>
<dbReference type="SUPFAM" id="SSF53474">
    <property type="entry name" value="alpha/beta-Hydrolases"/>
    <property type="match status" value="1"/>
</dbReference>
<reference evidence="10" key="1">
    <citation type="submission" date="2016-08" db="EMBL/GenBank/DDBJ databases">
        <title>Transcriptome of the diamond-back moth (Plutella xylostella).</title>
        <authorList>
            <person name="He P."/>
        </authorList>
    </citation>
    <scope>NUCLEOTIDE SEQUENCE</scope>
    <source>
        <strain evidence="10">Lab strain</strain>
        <tissue evidence="10">Multi</tissue>
    </source>
</reference>
<feature type="domain" description="Partial AB-hydrolase lipase" evidence="9">
    <location>
        <begin position="25"/>
        <end position="80"/>
    </location>
</feature>
<dbReference type="PIRSF" id="PIRSF000862">
    <property type="entry name" value="Steryl_ester_lip"/>
    <property type="match status" value="1"/>
</dbReference>
<evidence type="ECO:0000313" key="10">
    <source>
        <dbReference type="EMBL" id="JAV01982.1"/>
    </source>
</evidence>
<dbReference type="GO" id="GO:0016740">
    <property type="term" value="F:transferase activity"/>
    <property type="evidence" value="ECO:0007669"/>
    <property type="project" value="UniProtKB-KW"/>
</dbReference>
<keyword evidence="6" id="KW-0325">Glycoprotein</keyword>
<evidence type="ECO:0000256" key="6">
    <source>
        <dbReference type="ARBA" id="ARBA00023180"/>
    </source>
</evidence>
<evidence type="ECO:0000259" key="9">
    <source>
        <dbReference type="Pfam" id="PF04083"/>
    </source>
</evidence>